<dbReference type="SUPFAM" id="SSF57756">
    <property type="entry name" value="Retrovirus zinc finger-like domains"/>
    <property type="match status" value="1"/>
</dbReference>
<reference evidence="4" key="1">
    <citation type="journal article" date="2019" name="Sci. Rep.">
        <title>Draft genome of Tanacetum cinerariifolium, the natural source of mosquito coil.</title>
        <authorList>
            <person name="Yamashiro T."/>
            <person name="Shiraishi A."/>
            <person name="Satake H."/>
            <person name="Nakayama K."/>
        </authorList>
    </citation>
    <scope>NUCLEOTIDE SEQUENCE</scope>
</reference>
<keyword evidence="1" id="KW-0479">Metal-binding</keyword>
<feature type="domain" description="CCHC-type" evidence="3">
    <location>
        <begin position="338"/>
        <end position="354"/>
    </location>
</feature>
<feature type="coiled-coil region" evidence="2">
    <location>
        <begin position="459"/>
        <end position="514"/>
    </location>
</feature>
<organism evidence="4">
    <name type="scientific">Tanacetum cinerariifolium</name>
    <name type="common">Dalmatian daisy</name>
    <name type="synonym">Chrysanthemum cinerariifolium</name>
    <dbReference type="NCBI Taxonomy" id="118510"/>
    <lineage>
        <taxon>Eukaryota</taxon>
        <taxon>Viridiplantae</taxon>
        <taxon>Streptophyta</taxon>
        <taxon>Embryophyta</taxon>
        <taxon>Tracheophyta</taxon>
        <taxon>Spermatophyta</taxon>
        <taxon>Magnoliopsida</taxon>
        <taxon>eudicotyledons</taxon>
        <taxon>Gunneridae</taxon>
        <taxon>Pentapetalae</taxon>
        <taxon>asterids</taxon>
        <taxon>campanulids</taxon>
        <taxon>Asterales</taxon>
        <taxon>Asteraceae</taxon>
        <taxon>Asteroideae</taxon>
        <taxon>Anthemideae</taxon>
        <taxon>Anthemidinae</taxon>
        <taxon>Tanacetum</taxon>
    </lineage>
</organism>
<keyword evidence="2" id="KW-0175">Coiled coil</keyword>
<accession>A0A6L2M698</accession>
<name>A0A6L2M698_TANCI</name>
<dbReference type="InterPro" id="IPR036875">
    <property type="entry name" value="Znf_CCHC_sf"/>
</dbReference>
<dbReference type="EMBL" id="BKCJ010005881">
    <property type="protein sequence ID" value="GEU69150.1"/>
    <property type="molecule type" value="Genomic_DNA"/>
</dbReference>
<dbReference type="SMART" id="SM00343">
    <property type="entry name" value="ZnF_C2HC"/>
    <property type="match status" value="1"/>
</dbReference>
<dbReference type="InterPro" id="IPR054722">
    <property type="entry name" value="PolX-like_BBD"/>
</dbReference>
<dbReference type="Gene3D" id="4.10.60.10">
    <property type="entry name" value="Zinc finger, CCHC-type"/>
    <property type="match status" value="1"/>
</dbReference>
<dbReference type="Pfam" id="PF00098">
    <property type="entry name" value="zf-CCHC"/>
    <property type="match status" value="1"/>
</dbReference>
<evidence type="ECO:0000313" key="4">
    <source>
        <dbReference type="EMBL" id="GEU69150.1"/>
    </source>
</evidence>
<dbReference type="PROSITE" id="PS50158">
    <property type="entry name" value="ZF_CCHC"/>
    <property type="match status" value="1"/>
</dbReference>
<dbReference type="InterPro" id="IPR001878">
    <property type="entry name" value="Znf_CCHC"/>
</dbReference>
<sequence length="1214" mass="139457">MSTSTHLIIVPSNSDIEDAFSSTHSLDYTLASPNNFPASPGNTFSDPSEDLSKESFYKISLERHEEQIETILNHLDELPLERIKQVEEKIECLGNGRVVIQRDFDSLETELQTARTQIARLQREQMGHNDEIVLARIRISTLEMIIEDIQNTLAEYMILSDADNCPPMLDKDLCDSWKSQMELYMQNREHGRMILELVEHGPLIWPTIEENGVIRRKKYAELSAAEKIQADCNMKATNIILQDSGFAVLVFSPEDDQIACLNKAMTFLKIVASLRFPYTNNQLRTSSNTRNQATIQDDMFIVQQVQVRQGQNYSGTTYTGNATSSRGNTTSGQEKVVKCYNCQGDGHMARQCTQPKRQRNAAWYKEKAMLVEAQEAGQILDEEQLAFLADPGIPAGQAQIIIPHNAAFQTMDLDTYDSDCDDLSNAQTVWPTFPTTVLMLSQSREKMIDSQMDYMIKEKLVLQEKVDSLEQKLSKQITEKECLLETFNVFKNKSKEKENKYMETEIELEQKIKELNNIVFKVDQYAQMVHMLTKPQLFYDNVYKQALGYQNPFYLKKAQRMKPTLYDGIVISKKHVTMLVIENEETLILEEVSRSKMSEKAKDPEVITKKISHKSIDYEKLNRLTDDFGKRFTPQQELSAEQAFWLRISNPTIESSLLPVKVEFPSELPKKRTTPNALIEVEQAKAKQPLDNELDFACKRAKRIQELLVYVQDTYPSAIRHSETKVVQIVLWYLDSRCSKHMTGNRSQLMNFVSKFLGIVRFENDQIARIMGYGDYQLGNVVVSRVYYVEGLGHNLFSVGKFCDADLEVVFWKNTCFIRDLEVQEAAAPRAEVLADSPVSIYISQAASSISIPSSQAQEHSLIISQGFKESPKTLTFHDDLLIESPQNSPSQGSSSNVIQIHTPFEHLEPKNFKQAMTEPSWIDAMQEEIHEFKRLEVWELVSCPDNVLLIKLKWIYKIKKINLEGYSRIRLDLLLKDSDKKRVLISMNHLHRFLEWRAQRRGLHFTTRRICQDNPSHVYKLKKALYGLKQATRAWYDMLSSFLISQQFSKGAVEPTFFIRHARNDLLLDYKFLKVPEASSLTCLNMLLKSLKKYGLTSTDSVDTPMIENKKLDEDLQRKPVDATLYHGMIKYLMYLIASRPNLIYVVCLCARYQAKPIEKPLQAVNSGELPTWVMMNPSSMFSSVESTCSTTAIDCFDELIRKIWRYIESSEG</sequence>
<proteinExistence type="predicted"/>
<keyword evidence="1" id="KW-0863">Zinc-finger</keyword>
<evidence type="ECO:0000256" key="1">
    <source>
        <dbReference type="PROSITE-ProRule" id="PRU00047"/>
    </source>
</evidence>
<dbReference type="InterPro" id="IPR013103">
    <property type="entry name" value="RVT_2"/>
</dbReference>
<gene>
    <name evidence="4" type="ORF">Tci_041128</name>
</gene>
<evidence type="ECO:0000259" key="3">
    <source>
        <dbReference type="PROSITE" id="PS50158"/>
    </source>
</evidence>
<dbReference type="GO" id="GO:0003676">
    <property type="term" value="F:nucleic acid binding"/>
    <property type="evidence" value="ECO:0007669"/>
    <property type="project" value="InterPro"/>
</dbReference>
<feature type="coiled-coil region" evidence="2">
    <location>
        <begin position="104"/>
        <end position="131"/>
    </location>
</feature>
<dbReference type="GO" id="GO:0008270">
    <property type="term" value="F:zinc ion binding"/>
    <property type="evidence" value="ECO:0007669"/>
    <property type="project" value="UniProtKB-KW"/>
</dbReference>
<dbReference type="Pfam" id="PF22936">
    <property type="entry name" value="Pol_BBD"/>
    <property type="match status" value="1"/>
</dbReference>
<dbReference type="Pfam" id="PF07727">
    <property type="entry name" value="RVT_2"/>
    <property type="match status" value="1"/>
</dbReference>
<keyword evidence="1" id="KW-0862">Zinc</keyword>
<evidence type="ECO:0000256" key="2">
    <source>
        <dbReference type="SAM" id="Coils"/>
    </source>
</evidence>
<protein>
    <recommendedName>
        <fullName evidence="3">CCHC-type domain-containing protein</fullName>
    </recommendedName>
</protein>
<comment type="caution">
    <text evidence="4">The sequence shown here is derived from an EMBL/GenBank/DDBJ whole genome shotgun (WGS) entry which is preliminary data.</text>
</comment>
<dbReference type="AlphaFoldDB" id="A0A6L2M698"/>